<dbReference type="InterPro" id="IPR012489">
    <property type="entry name" value="NucleaseA_inhib-like"/>
</dbReference>
<dbReference type="Gene3D" id="3.40.1460.10">
    <property type="entry name" value="Nuclease A inhibitor-like"/>
    <property type="match status" value="1"/>
</dbReference>
<keyword evidence="2" id="KW-1185">Reference proteome</keyword>
<dbReference type="OrthoDB" id="674042at2"/>
<protein>
    <submittedName>
        <fullName evidence="1">Nuclease A inhibitor-like protein</fullName>
    </submittedName>
</protein>
<dbReference type="RefSeq" id="WP_111593100.1">
    <property type="nucleotide sequence ID" value="NZ_QLMA01000005.1"/>
</dbReference>
<sequence length="133" mass="15081">MQPNSLLENLMSKVTGILYYSESEYPFTIEQWEPLTEEEVAATLATRHQVDSNIVKSVNPTVFFNEVEHAPDPNDEPIVENAQKFETLHQFLNEHFSNIQVFRVENSASIPIYIVCHQPDGTCVALITTAIES</sequence>
<dbReference type="AlphaFoldDB" id="A0A327VVP9"/>
<dbReference type="Pfam" id="PF07924">
    <property type="entry name" value="NuiA"/>
    <property type="match status" value="1"/>
</dbReference>
<accession>A0A327VVP9</accession>
<comment type="caution">
    <text evidence="1">The sequence shown here is derived from an EMBL/GenBank/DDBJ whole genome shotgun (WGS) entry which is preliminary data.</text>
</comment>
<dbReference type="InterPro" id="IPR036587">
    <property type="entry name" value="NucleaseA_inhib-like_sf"/>
</dbReference>
<name>A0A327VVP9_9BACT</name>
<dbReference type="EMBL" id="QLMA01000005">
    <property type="protein sequence ID" value="RAJ80077.1"/>
    <property type="molecule type" value="Genomic_DNA"/>
</dbReference>
<dbReference type="SUPFAM" id="SSF82602">
    <property type="entry name" value="Nuclease A inhibitor (NuiA)"/>
    <property type="match status" value="1"/>
</dbReference>
<evidence type="ECO:0000313" key="1">
    <source>
        <dbReference type="EMBL" id="RAJ80077.1"/>
    </source>
</evidence>
<organism evidence="1 2">
    <name type="scientific">Chitinophaga dinghuensis</name>
    <dbReference type="NCBI Taxonomy" id="1539050"/>
    <lineage>
        <taxon>Bacteria</taxon>
        <taxon>Pseudomonadati</taxon>
        <taxon>Bacteroidota</taxon>
        <taxon>Chitinophagia</taxon>
        <taxon>Chitinophagales</taxon>
        <taxon>Chitinophagaceae</taxon>
        <taxon>Chitinophaga</taxon>
    </lineage>
</organism>
<gene>
    <name evidence="1" type="ORF">CLV59_105184</name>
</gene>
<dbReference type="Proteomes" id="UP000249819">
    <property type="component" value="Unassembled WGS sequence"/>
</dbReference>
<evidence type="ECO:0000313" key="2">
    <source>
        <dbReference type="Proteomes" id="UP000249819"/>
    </source>
</evidence>
<reference evidence="1 2" key="1">
    <citation type="submission" date="2018-06" db="EMBL/GenBank/DDBJ databases">
        <title>Genomic Encyclopedia of Archaeal and Bacterial Type Strains, Phase II (KMG-II): from individual species to whole genera.</title>
        <authorList>
            <person name="Goeker M."/>
        </authorList>
    </citation>
    <scope>NUCLEOTIDE SEQUENCE [LARGE SCALE GENOMIC DNA]</scope>
    <source>
        <strain evidence="1 2">DSM 29821</strain>
    </source>
</reference>
<proteinExistence type="predicted"/>